<name>H2YWE9_CIOSA</name>
<dbReference type="Proteomes" id="UP000007875">
    <property type="component" value="Unassembled WGS sequence"/>
</dbReference>
<dbReference type="HOGENOM" id="CLU_1266514_0_0_1"/>
<accession>H2YWE9</accession>
<keyword evidence="2" id="KW-1185">Reference proteome</keyword>
<dbReference type="AlphaFoldDB" id="H2YWE9"/>
<dbReference type="eggNOG" id="ENOG502SXEP">
    <property type="taxonomic scope" value="Eukaryota"/>
</dbReference>
<dbReference type="Ensembl" id="ENSCSAVT00000009778.1">
    <property type="protein sequence ID" value="ENSCSAVP00000009660.1"/>
    <property type="gene ID" value="ENSCSAVG00000005671.1"/>
</dbReference>
<reference evidence="1" key="3">
    <citation type="submission" date="2025-09" db="UniProtKB">
        <authorList>
            <consortium name="Ensembl"/>
        </authorList>
    </citation>
    <scope>IDENTIFICATION</scope>
</reference>
<protein>
    <submittedName>
        <fullName evidence="1">Uncharacterized protein</fullName>
    </submittedName>
</protein>
<evidence type="ECO:0000313" key="2">
    <source>
        <dbReference type="Proteomes" id="UP000007875"/>
    </source>
</evidence>
<proteinExistence type="predicted"/>
<reference evidence="2" key="1">
    <citation type="submission" date="2003-08" db="EMBL/GenBank/DDBJ databases">
        <authorList>
            <person name="Birren B."/>
            <person name="Nusbaum C."/>
            <person name="Abebe A."/>
            <person name="Abouelleil A."/>
            <person name="Adekoya E."/>
            <person name="Ait-zahra M."/>
            <person name="Allen N."/>
            <person name="Allen T."/>
            <person name="An P."/>
            <person name="Anderson M."/>
            <person name="Anderson S."/>
            <person name="Arachchi H."/>
            <person name="Armbruster J."/>
            <person name="Bachantsang P."/>
            <person name="Baldwin J."/>
            <person name="Barry A."/>
            <person name="Bayul T."/>
            <person name="Blitshsteyn B."/>
            <person name="Bloom T."/>
            <person name="Blye J."/>
            <person name="Boguslavskiy L."/>
            <person name="Borowsky M."/>
            <person name="Boukhgalter B."/>
            <person name="Brunache A."/>
            <person name="Butler J."/>
            <person name="Calixte N."/>
            <person name="Calvo S."/>
            <person name="Camarata J."/>
            <person name="Campo K."/>
            <person name="Chang J."/>
            <person name="Cheshatsang Y."/>
            <person name="Citroen M."/>
            <person name="Collymore A."/>
            <person name="Considine T."/>
            <person name="Cook A."/>
            <person name="Cooke P."/>
            <person name="Corum B."/>
            <person name="Cuomo C."/>
            <person name="David R."/>
            <person name="Dawoe T."/>
            <person name="Degray S."/>
            <person name="Dodge S."/>
            <person name="Dooley K."/>
            <person name="Dorje P."/>
            <person name="Dorjee K."/>
            <person name="Dorris L."/>
            <person name="Duffey N."/>
            <person name="Dupes A."/>
            <person name="Elkins T."/>
            <person name="Engels R."/>
            <person name="Erickson J."/>
            <person name="Farina A."/>
            <person name="Faro S."/>
            <person name="Ferreira P."/>
            <person name="Fischer H."/>
            <person name="Fitzgerald M."/>
            <person name="Foley K."/>
            <person name="Gage D."/>
            <person name="Galagan J."/>
            <person name="Gearin G."/>
            <person name="Gnerre S."/>
            <person name="Gnirke A."/>
            <person name="Goyette A."/>
            <person name="Graham J."/>
            <person name="Grandbois E."/>
            <person name="Gyaltsen K."/>
            <person name="Hafez N."/>
            <person name="Hagopian D."/>
            <person name="Hagos B."/>
            <person name="Hall J."/>
            <person name="Hatcher B."/>
            <person name="Heller A."/>
            <person name="Higgins H."/>
            <person name="Honan T."/>
            <person name="Horn A."/>
            <person name="Houde N."/>
            <person name="Hughes L."/>
            <person name="Hulme W."/>
            <person name="Husby E."/>
            <person name="Iliev I."/>
            <person name="Jaffe D."/>
            <person name="Jones C."/>
            <person name="Kamal M."/>
            <person name="Kamat A."/>
            <person name="Kamvysselis M."/>
            <person name="Karlsson E."/>
            <person name="Kells C."/>
            <person name="Kieu A."/>
            <person name="Kisner P."/>
            <person name="Kodira C."/>
            <person name="Kulbokas E."/>
            <person name="Labutti K."/>
            <person name="Lama D."/>
            <person name="Landers T."/>
            <person name="Leger J."/>
            <person name="Levine S."/>
            <person name="Lewis D."/>
            <person name="Lewis T."/>
            <person name="Lindblad-toh K."/>
            <person name="Liu X."/>
            <person name="Lokyitsang T."/>
            <person name="Lokyitsang Y."/>
            <person name="Lucien O."/>
            <person name="Lui A."/>
            <person name="Ma L.J."/>
            <person name="Mabbitt R."/>
            <person name="Macdonald J."/>
            <person name="Maclean C."/>
            <person name="Major J."/>
            <person name="Manning J."/>
            <person name="Marabella R."/>
            <person name="Maru K."/>
            <person name="Matthews C."/>
            <person name="Mauceli E."/>
            <person name="Mccarthy M."/>
            <person name="Mcdonough S."/>
            <person name="Mcghee T."/>
            <person name="Meldrim J."/>
            <person name="Meneus L."/>
            <person name="Mesirov J."/>
            <person name="Mihalev A."/>
            <person name="Mihova T."/>
            <person name="Mikkelsen T."/>
            <person name="Mlenga V."/>
            <person name="Moru K."/>
            <person name="Mozes J."/>
            <person name="Mulrain L."/>
            <person name="Munson G."/>
            <person name="Naylor J."/>
            <person name="Newes C."/>
            <person name="Nguyen C."/>
            <person name="Nguyen N."/>
            <person name="Nguyen T."/>
            <person name="Nicol R."/>
            <person name="Nielsen C."/>
            <person name="Nizzari M."/>
            <person name="Norbu C."/>
            <person name="Norbu N."/>
            <person name="O'donnell P."/>
            <person name="Okoawo O."/>
            <person name="O'leary S."/>
            <person name="Omotosho B."/>
            <person name="O'neill K."/>
            <person name="Osman S."/>
            <person name="Parker S."/>
            <person name="Perrin D."/>
            <person name="Phunkhang P."/>
            <person name="Piqani B."/>
            <person name="Purcell S."/>
            <person name="Rachupka T."/>
            <person name="Ramasamy U."/>
            <person name="Rameau R."/>
            <person name="Ray V."/>
            <person name="Raymond C."/>
            <person name="Retta R."/>
            <person name="Richardson S."/>
            <person name="Rise C."/>
            <person name="Rodriguez J."/>
            <person name="Rogers J."/>
            <person name="Rogov P."/>
            <person name="Rutman M."/>
            <person name="Schupbach R."/>
            <person name="Seaman C."/>
            <person name="Settipalli S."/>
            <person name="Sharpe T."/>
            <person name="Sheridan J."/>
            <person name="Sherpa N."/>
            <person name="Shi J."/>
            <person name="Smirnov S."/>
            <person name="Smith C."/>
            <person name="Sougnez C."/>
            <person name="Spencer B."/>
            <person name="Stalker J."/>
            <person name="Stange-thomann N."/>
            <person name="Stavropoulos S."/>
            <person name="Stetson K."/>
            <person name="Stone C."/>
            <person name="Stone S."/>
            <person name="Stubbs M."/>
            <person name="Talamas J."/>
            <person name="Tchuinga P."/>
            <person name="Tenzing P."/>
            <person name="Tesfaye S."/>
            <person name="Theodore J."/>
            <person name="Thoulutsang Y."/>
            <person name="Topham K."/>
            <person name="Towey S."/>
            <person name="Tsamla T."/>
            <person name="Tsomo N."/>
            <person name="Vallee D."/>
            <person name="Vassiliev H."/>
            <person name="Venkataraman V."/>
            <person name="Vinson J."/>
            <person name="Vo A."/>
            <person name="Wade C."/>
            <person name="Wang S."/>
            <person name="Wangchuk T."/>
            <person name="Wangdi T."/>
            <person name="Whittaker C."/>
            <person name="Wilkinson J."/>
            <person name="Wu Y."/>
            <person name="Wyman D."/>
            <person name="Yadav S."/>
            <person name="Yang S."/>
            <person name="Yang X."/>
            <person name="Yeager S."/>
            <person name="Yee E."/>
            <person name="Young G."/>
            <person name="Zainoun J."/>
            <person name="Zembeck L."/>
            <person name="Zimmer A."/>
            <person name="Zody M."/>
            <person name="Lander E."/>
        </authorList>
    </citation>
    <scope>NUCLEOTIDE SEQUENCE [LARGE SCALE GENOMIC DNA]</scope>
</reference>
<dbReference type="InParanoid" id="H2YWE9"/>
<organism evidence="1 2">
    <name type="scientific">Ciona savignyi</name>
    <name type="common">Pacific transparent sea squirt</name>
    <dbReference type="NCBI Taxonomy" id="51511"/>
    <lineage>
        <taxon>Eukaryota</taxon>
        <taxon>Metazoa</taxon>
        <taxon>Chordata</taxon>
        <taxon>Tunicata</taxon>
        <taxon>Ascidiacea</taxon>
        <taxon>Phlebobranchia</taxon>
        <taxon>Cionidae</taxon>
        <taxon>Ciona</taxon>
    </lineage>
</organism>
<sequence length="218" mass="24211">MTAKFRAYNVFGAGRDPTICEVYFYIGSRRNWNSRFPTALSVSHWSSGTSSASNIVGVVGWPQNILFGYVLLSRSDSRAVTVHQVSNVLMEYMKIAASFRFVLPNTPVVTRASFIRGNPALLNATIPYMERRNVDFGYIQFRAFNTYGFPNALCPGFKTNSSNPERLCVGGVSTYSRVSSQCGDYAGWSQRHPMNQTGPTATNRALNDVDTAILIFTK</sequence>
<dbReference type="GeneTree" id="ENSGT00940000171689"/>
<reference evidence="1" key="2">
    <citation type="submission" date="2025-08" db="UniProtKB">
        <authorList>
            <consortium name="Ensembl"/>
        </authorList>
    </citation>
    <scope>IDENTIFICATION</scope>
</reference>
<evidence type="ECO:0000313" key="1">
    <source>
        <dbReference type="Ensembl" id="ENSCSAVP00000009660.1"/>
    </source>
</evidence>